<evidence type="ECO:0000256" key="1">
    <source>
        <dbReference type="ARBA" id="ARBA00022729"/>
    </source>
</evidence>
<feature type="transmembrane region" description="Helical" evidence="2">
    <location>
        <begin position="20"/>
        <end position="37"/>
    </location>
</feature>
<sequence>MSVPLYPPAPMRPSTKFGGLAWAALILGIVGICGSPLPILNNLTALAAFVGLILGIIALFGTKKTVAGIGSGLCVVAIVITVVLQGIMVRELDKALDDAEISTEPPSLGIDADAPASDQVVRLNFGDQHTWNDGPTISLSAPTAYTESNMFLQPQAGKRYIQFDVTVGNNGIADYNVGSTTITAQHNGRVAQQNYMAGDGFAHGQVPPNGNVTYTVVFEIGQEPGELQVSVQPTMFTSETAYFTGQI</sequence>
<dbReference type="OrthoDB" id="3675370at2"/>
<gene>
    <name evidence="4" type="ORF">E1288_36290</name>
</gene>
<dbReference type="EMBL" id="SMKW01000073">
    <property type="protein sequence ID" value="TDD39878.1"/>
    <property type="molecule type" value="Genomic_DNA"/>
</dbReference>
<organism evidence="4 5">
    <name type="scientific">Saccharopolyspora elongata</name>
    <dbReference type="NCBI Taxonomy" id="2530387"/>
    <lineage>
        <taxon>Bacteria</taxon>
        <taxon>Bacillati</taxon>
        <taxon>Actinomycetota</taxon>
        <taxon>Actinomycetes</taxon>
        <taxon>Pseudonocardiales</taxon>
        <taxon>Pseudonocardiaceae</taxon>
        <taxon>Saccharopolyspora</taxon>
    </lineage>
</organism>
<feature type="transmembrane region" description="Helical" evidence="2">
    <location>
        <begin position="66"/>
        <end position="84"/>
    </location>
</feature>
<dbReference type="InterPro" id="IPR029050">
    <property type="entry name" value="Immunoprotect_excell_Ig-like"/>
</dbReference>
<feature type="transmembrane region" description="Helical" evidence="2">
    <location>
        <begin position="44"/>
        <end position="60"/>
    </location>
</feature>
<dbReference type="Proteomes" id="UP000294947">
    <property type="component" value="Unassembled WGS sequence"/>
</dbReference>
<accession>A0A4R4Y636</accession>
<proteinExistence type="predicted"/>
<feature type="domain" description="DUF4352" evidence="3">
    <location>
        <begin position="147"/>
        <end position="238"/>
    </location>
</feature>
<evidence type="ECO:0000313" key="5">
    <source>
        <dbReference type="Proteomes" id="UP000294947"/>
    </source>
</evidence>
<reference evidence="4 5" key="1">
    <citation type="submission" date="2019-03" db="EMBL/GenBank/DDBJ databases">
        <title>Draft genome sequences of novel Actinobacteria.</title>
        <authorList>
            <person name="Sahin N."/>
            <person name="Ay H."/>
            <person name="Saygin H."/>
        </authorList>
    </citation>
    <scope>NUCLEOTIDE SEQUENCE [LARGE SCALE GENOMIC DNA]</scope>
    <source>
        <strain evidence="4 5">7K502</strain>
    </source>
</reference>
<comment type="caution">
    <text evidence="4">The sequence shown here is derived from an EMBL/GenBank/DDBJ whole genome shotgun (WGS) entry which is preliminary data.</text>
</comment>
<keyword evidence="5" id="KW-1185">Reference proteome</keyword>
<dbReference type="AlphaFoldDB" id="A0A4R4Y636"/>
<evidence type="ECO:0000313" key="4">
    <source>
        <dbReference type="EMBL" id="TDD39878.1"/>
    </source>
</evidence>
<evidence type="ECO:0000256" key="2">
    <source>
        <dbReference type="SAM" id="Phobius"/>
    </source>
</evidence>
<evidence type="ECO:0000259" key="3">
    <source>
        <dbReference type="Pfam" id="PF11611"/>
    </source>
</evidence>
<dbReference type="InterPro" id="IPR029051">
    <property type="entry name" value="DUF4352"/>
</dbReference>
<dbReference type="Pfam" id="PF11611">
    <property type="entry name" value="DUF4352"/>
    <property type="match status" value="1"/>
</dbReference>
<name>A0A4R4Y636_9PSEU</name>
<protein>
    <submittedName>
        <fullName evidence="4">DUF4352 domain-containing protein</fullName>
    </submittedName>
</protein>
<keyword evidence="2" id="KW-0812">Transmembrane</keyword>
<dbReference type="RefSeq" id="WP_132493214.1">
    <property type="nucleotide sequence ID" value="NZ_SMKW01000073.1"/>
</dbReference>
<dbReference type="Gene3D" id="2.60.40.1240">
    <property type="match status" value="1"/>
</dbReference>
<keyword evidence="1" id="KW-0732">Signal</keyword>
<keyword evidence="2" id="KW-0472">Membrane</keyword>
<keyword evidence="2" id="KW-1133">Transmembrane helix</keyword>